<organism evidence="3 4">
    <name type="scientific">Thamnocephalis sphaerospora</name>
    <dbReference type="NCBI Taxonomy" id="78915"/>
    <lineage>
        <taxon>Eukaryota</taxon>
        <taxon>Fungi</taxon>
        <taxon>Fungi incertae sedis</taxon>
        <taxon>Zoopagomycota</taxon>
        <taxon>Zoopagomycotina</taxon>
        <taxon>Zoopagomycetes</taxon>
        <taxon>Zoopagales</taxon>
        <taxon>Sigmoideomycetaceae</taxon>
        <taxon>Thamnocephalis</taxon>
    </lineage>
</organism>
<keyword evidence="2" id="KW-0812">Transmembrane</keyword>
<name>A0A4P9XT01_9FUNG</name>
<feature type="transmembrane region" description="Helical" evidence="2">
    <location>
        <begin position="123"/>
        <end position="149"/>
    </location>
</feature>
<feature type="transmembrane region" description="Helical" evidence="2">
    <location>
        <begin position="79"/>
        <end position="103"/>
    </location>
</feature>
<dbReference type="AlphaFoldDB" id="A0A4P9XT01"/>
<evidence type="ECO:0000313" key="3">
    <source>
        <dbReference type="EMBL" id="RKP09256.1"/>
    </source>
</evidence>
<evidence type="ECO:0000313" key="4">
    <source>
        <dbReference type="Proteomes" id="UP000271241"/>
    </source>
</evidence>
<protein>
    <submittedName>
        <fullName evidence="3">Uncharacterized protein</fullName>
    </submittedName>
</protein>
<dbReference type="EMBL" id="KZ992528">
    <property type="protein sequence ID" value="RKP09256.1"/>
    <property type="molecule type" value="Genomic_DNA"/>
</dbReference>
<feature type="compositionally biased region" description="Basic and acidic residues" evidence="1">
    <location>
        <begin position="23"/>
        <end position="32"/>
    </location>
</feature>
<keyword evidence="2" id="KW-0472">Membrane</keyword>
<gene>
    <name evidence="3" type="ORF">THASP1DRAFT_28962</name>
</gene>
<keyword evidence="4" id="KW-1185">Reference proteome</keyword>
<reference evidence="4" key="1">
    <citation type="journal article" date="2018" name="Nat. Microbiol.">
        <title>Leveraging single-cell genomics to expand the fungal tree of life.</title>
        <authorList>
            <person name="Ahrendt S.R."/>
            <person name="Quandt C.A."/>
            <person name="Ciobanu D."/>
            <person name="Clum A."/>
            <person name="Salamov A."/>
            <person name="Andreopoulos B."/>
            <person name="Cheng J.F."/>
            <person name="Woyke T."/>
            <person name="Pelin A."/>
            <person name="Henrissat B."/>
            <person name="Reynolds N.K."/>
            <person name="Benny G.L."/>
            <person name="Smith M.E."/>
            <person name="James T.Y."/>
            <person name="Grigoriev I.V."/>
        </authorList>
    </citation>
    <scope>NUCLEOTIDE SEQUENCE [LARGE SCALE GENOMIC DNA]</scope>
    <source>
        <strain evidence="4">RSA 1356</strain>
    </source>
</reference>
<dbReference type="OrthoDB" id="10412358at2759"/>
<feature type="region of interest" description="Disordered" evidence="1">
    <location>
        <begin position="23"/>
        <end position="43"/>
    </location>
</feature>
<sequence>MYVEEAGAGSSPSLLATDTLSADHHHDHHPLDSRSASHRSTSTAMPKTPALRVLQSGGDIQVINVHFETHNDAHVLIKLLGFCAIIILLLVTVFVFFGSGTALDAGSSFASSSNSSQSSVSRVIFANYRGIVAAVWLIWYGVFCFWCWFARLAWGDVTVPEKCVVGFRRVRERSVICWLPNDGTSAASGRWQLRVARPVSRR</sequence>
<keyword evidence="2" id="KW-1133">Transmembrane helix</keyword>
<proteinExistence type="predicted"/>
<evidence type="ECO:0000256" key="1">
    <source>
        <dbReference type="SAM" id="MobiDB-lite"/>
    </source>
</evidence>
<dbReference type="Proteomes" id="UP000271241">
    <property type="component" value="Unassembled WGS sequence"/>
</dbReference>
<evidence type="ECO:0000256" key="2">
    <source>
        <dbReference type="SAM" id="Phobius"/>
    </source>
</evidence>
<accession>A0A4P9XT01</accession>